<dbReference type="InterPro" id="IPR036005">
    <property type="entry name" value="Creatinase/aminopeptidase-like"/>
</dbReference>
<dbReference type="eggNOG" id="COG0024">
    <property type="taxonomic scope" value="Bacteria"/>
</dbReference>
<evidence type="ECO:0000256" key="5">
    <source>
        <dbReference type="ARBA" id="ARBA00022801"/>
    </source>
</evidence>
<keyword evidence="3 6" id="KW-0645">Protease</keyword>
<evidence type="ECO:0000259" key="8">
    <source>
        <dbReference type="Pfam" id="PF00557"/>
    </source>
</evidence>
<feature type="binding site" evidence="6">
    <location>
        <position position="201"/>
    </location>
    <ligand>
        <name>a divalent metal cation</name>
        <dbReference type="ChEBI" id="CHEBI:60240"/>
        <label>2</label>
        <note>catalytic</note>
    </ligand>
</feature>
<dbReference type="PANTHER" id="PTHR43330:SF13">
    <property type="entry name" value="METHIONINE AMINOPEPTIDASE 2"/>
    <property type="match status" value="1"/>
</dbReference>
<keyword evidence="4 6" id="KW-0479">Metal-binding</keyword>
<feature type="binding site" evidence="6">
    <location>
        <position position="93"/>
    </location>
    <ligand>
        <name>a divalent metal cation</name>
        <dbReference type="ChEBI" id="CHEBI:60240"/>
        <label>1</label>
    </ligand>
</feature>
<dbReference type="EMBL" id="AQQW01000023">
    <property type="protein sequence ID" value="ETW10820.1"/>
    <property type="molecule type" value="Genomic_DNA"/>
</dbReference>
<evidence type="ECO:0000256" key="2">
    <source>
        <dbReference type="ARBA" id="ARBA00022438"/>
    </source>
</evidence>
<comment type="function">
    <text evidence="1 6">Removes the N-terminal methionine from nascent proteins. The N-terminal methionine is often cleaved when the second residue in the primary sequence is small and uncharged (Met-Ala-, Cys, Gly, Pro, Ser, Thr, or Val). Requires deformylation of the N(alpha)-formylated initiator methionine before it can be hydrolyzed.</text>
</comment>
<dbReference type="Proteomes" id="UP000019063">
    <property type="component" value="Unassembled WGS sequence"/>
</dbReference>
<reference evidence="9 10" key="1">
    <citation type="journal article" date="2014" name="Antonie Van Leeuwenhoek">
        <title>Roseivivax atlanticus sp. nov., isolated from surface seawater of the Atlantic Ocean.</title>
        <authorList>
            <person name="Li G."/>
            <person name="Lai Q."/>
            <person name="Liu X."/>
            <person name="Sun F."/>
            <person name="Shao Z."/>
        </authorList>
    </citation>
    <scope>NUCLEOTIDE SEQUENCE [LARGE SCALE GENOMIC DNA]</scope>
    <source>
        <strain evidence="9 10">22II-s10s</strain>
    </source>
</reference>
<feature type="binding site" evidence="6">
    <location>
        <position position="104"/>
    </location>
    <ligand>
        <name>a divalent metal cation</name>
        <dbReference type="ChEBI" id="CHEBI:60240"/>
        <label>1</label>
    </ligand>
</feature>
<feature type="binding site" evidence="6">
    <location>
        <position position="233"/>
    </location>
    <ligand>
        <name>a divalent metal cation</name>
        <dbReference type="ChEBI" id="CHEBI:60240"/>
        <label>2</label>
        <note>catalytic</note>
    </ligand>
</feature>
<feature type="binding site" evidence="6">
    <location>
        <position position="104"/>
    </location>
    <ligand>
        <name>a divalent metal cation</name>
        <dbReference type="ChEBI" id="CHEBI:60240"/>
        <label>2</label>
        <note>catalytic</note>
    </ligand>
</feature>
<dbReference type="AlphaFoldDB" id="W4HFQ4"/>
<dbReference type="SUPFAM" id="SSF55920">
    <property type="entry name" value="Creatinase/aminopeptidase"/>
    <property type="match status" value="1"/>
</dbReference>
<name>W4HFQ4_9RHOB</name>
<dbReference type="NCBIfam" id="TIGR00500">
    <property type="entry name" value="met_pdase_I"/>
    <property type="match status" value="1"/>
</dbReference>
<organism evidence="9 10">
    <name type="scientific">Roseivivax marinus</name>
    <dbReference type="NCBI Taxonomy" id="1379903"/>
    <lineage>
        <taxon>Bacteria</taxon>
        <taxon>Pseudomonadati</taxon>
        <taxon>Pseudomonadota</taxon>
        <taxon>Alphaproteobacteria</taxon>
        <taxon>Rhodobacterales</taxon>
        <taxon>Roseobacteraceae</taxon>
        <taxon>Roseivivax</taxon>
    </lineage>
</organism>
<comment type="subunit">
    <text evidence="6">Monomer.</text>
</comment>
<keyword evidence="5 6" id="KW-0378">Hydrolase</keyword>
<evidence type="ECO:0000256" key="4">
    <source>
        <dbReference type="ARBA" id="ARBA00022723"/>
    </source>
</evidence>
<gene>
    <name evidence="6" type="primary">map</name>
    <name evidence="9" type="ORF">ATO8_20234</name>
</gene>
<dbReference type="InterPro" id="IPR000994">
    <property type="entry name" value="Pept_M24"/>
</dbReference>
<dbReference type="InterPro" id="IPR001714">
    <property type="entry name" value="Pept_M24_MAP"/>
</dbReference>
<dbReference type="InterPro" id="IPR002467">
    <property type="entry name" value="Pept_M24A_MAP1"/>
</dbReference>
<dbReference type="STRING" id="1379903.ATO8_20234"/>
<dbReference type="GO" id="GO:0070006">
    <property type="term" value="F:metalloaminopeptidase activity"/>
    <property type="evidence" value="ECO:0007669"/>
    <property type="project" value="UniProtKB-UniRule"/>
</dbReference>
<evidence type="ECO:0000256" key="1">
    <source>
        <dbReference type="ARBA" id="ARBA00002521"/>
    </source>
</evidence>
<dbReference type="GO" id="GO:0046872">
    <property type="term" value="F:metal ion binding"/>
    <property type="evidence" value="ECO:0007669"/>
    <property type="project" value="UniProtKB-UniRule"/>
</dbReference>
<dbReference type="GO" id="GO:0004239">
    <property type="term" value="F:initiator methionyl aminopeptidase activity"/>
    <property type="evidence" value="ECO:0007669"/>
    <property type="project" value="UniProtKB-UniRule"/>
</dbReference>
<evidence type="ECO:0000313" key="10">
    <source>
        <dbReference type="Proteomes" id="UP000019063"/>
    </source>
</evidence>
<dbReference type="RefSeq" id="WP_043847253.1">
    <property type="nucleotide sequence ID" value="NZ_AQQW01000023.1"/>
</dbReference>
<feature type="binding site" evidence="6">
    <location>
        <position position="167"/>
    </location>
    <ligand>
        <name>a divalent metal cation</name>
        <dbReference type="ChEBI" id="CHEBI:60240"/>
        <label>2</label>
        <note>catalytic</note>
    </ligand>
</feature>
<keyword evidence="2 6" id="KW-0031">Aminopeptidase</keyword>
<dbReference type="PRINTS" id="PR00599">
    <property type="entry name" value="MAPEPTIDASE"/>
</dbReference>
<protein>
    <recommendedName>
        <fullName evidence="6 7">Methionine aminopeptidase</fullName>
        <shortName evidence="6">MAP</shortName>
        <shortName evidence="6">MetAP</shortName>
        <ecNumber evidence="6 7">3.4.11.18</ecNumber>
    </recommendedName>
    <alternativeName>
        <fullName evidence="6">Peptidase M</fullName>
    </alternativeName>
</protein>
<dbReference type="Pfam" id="PF00557">
    <property type="entry name" value="Peptidase_M24"/>
    <property type="match status" value="1"/>
</dbReference>
<dbReference type="Gene3D" id="3.90.230.10">
    <property type="entry name" value="Creatinase/methionine aminopeptidase superfamily"/>
    <property type="match status" value="1"/>
</dbReference>
<accession>W4HFQ4</accession>
<comment type="cofactor">
    <cofactor evidence="6">
        <name>Co(2+)</name>
        <dbReference type="ChEBI" id="CHEBI:48828"/>
    </cofactor>
    <cofactor evidence="6">
        <name>Zn(2+)</name>
        <dbReference type="ChEBI" id="CHEBI:29105"/>
    </cofactor>
    <cofactor evidence="6">
        <name>Mn(2+)</name>
        <dbReference type="ChEBI" id="CHEBI:29035"/>
    </cofactor>
    <cofactor evidence="6">
        <name>Fe(2+)</name>
        <dbReference type="ChEBI" id="CHEBI:29033"/>
    </cofactor>
    <text evidence="6">Binds 2 divalent metal cations per subunit. Has a high-affinity and a low affinity metal-binding site. The true nature of the physiological cofactor is under debate. The enzyme is active with cobalt, zinc, manganese or divalent iron ions. Most likely, methionine aminopeptidases function as mononuclear Fe(2+)-metalloproteases under physiological conditions, and the catalytically relevant metal-binding site has been assigned to the histidine-containing high-affinity site.</text>
</comment>
<feature type="domain" description="Peptidase M24" evidence="8">
    <location>
        <begin position="11"/>
        <end position="239"/>
    </location>
</feature>
<dbReference type="GO" id="GO:0006508">
    <property type="term" value="P:proteolysis"/>
    <property type="evidence" value="ECO:0007669"/>
    <property type="project" value="UniProtKB-KW"/>
</dbReference>
<dbReference type="PATRIC" id="fig|1317118.6.peg.4143"/>
<dbReference type="CDD" id="cd01086">
    <property type="entry name" value="MetAP1"/>
    <property type="match status" value="1"/>
</dbReference>
<evidence type="ECO:0000256" key="6">
    <source>
        <dbReference type="HAMAP-Rule" id="MF_01974"/>
    </source>
</evidence>
<comment type="catalytic activity">
    <reaction evidence="6 7">
        <text>Release of N-terminal amino acids, preferentially methionine, from peptides and arylamides.</text>
        <dbReference type="EC" id="3.4.11.18"/>
    </reaction>
</comment>
<feature type="binding site" evidence="6">
    <location>
        <position position="174"/>
    </location>
    <ligand>
        <name>substrate</name>
    </ligand>
</feature>
<evidence type="ECO:0000256" key="7">
    <source>
        <dbReference type="RuleBase" id="RU003653"/>
    </source>
</evidence>
<comment type="caution">
    <text evidence="9">The sequence shown here is derived from an EMBL/GenBank/DDBJ whole genome shotgun (WGS) entry which is preliminary data.</text>
</comment>
<dbReference type="PANTHER" id="PTHR43330">
    <property type="entry name" value="METHIONINE AMINOPEPTIDASE"/>
    <property type="match status" value="1"/>
</dbReference>
<comment type="similarity">
    <text evidence="6">Belongs to the peptidase M24A family. Methionine aminopeptidase type 1 subfamily.</text>
</comment>
<feature type="binding site" evidence="6">
    <location>
        <position position="76"/>
    </location>
    <ligand>
        <name>substrate</name>
    </ligand>
</feature>
<keyword evidence="10" id="KW-1185">Reference proteome</keyword>
<dbReference type="EC" id="3.4.11.18" evidence="6 7"/>
<proteinExistence type="inferred from homology"/>
<evidence type="ECO:0000256" key="3">
    <source>
        <dbReference type="ARBA" id="ARBA00022670"/>
    </source>
</evidence>
<feature type="binding site" evidence="6">
    <location>
        <position position="233"/>
    </location>
    <ligand>
        <name>a divalent metal cation</name>
        <dbReference type="ChEBI" id="CHEBI:60240"/>
        <label>1</label>
    </ligand>
</feature>
<dbReference type="HAMAP" id="MF_01974">
    <property type="entry name" value="MetAP_1"/>
    <property type="match status" value="1"/>
</dbReference>
<evidence type="ECO:0000313" key="9">
    <source>
        <dbReference type="EMBL" id="ETW10820.1"/>
    </source>
</evidence>
<sequence>MTITHQDDLEGLKKIGRIVANTMQSMAAAMEPGMTTRELDDIGQDLLQREGAVSAPRATYNFPGVTCISVNEEIAHGIPGNRRLADGDLVNIDVSASLDGYFADTGASFCLGPAQQSLQELCRDGRSATQIGIAKVRHDKPLAGIGNAIGAFASKRGYTLIRNLASHGVGRALHEAPEEIPTWPTNGDTRRINNGLVLTVEPFLSRGGRWAKSGIDDDWTLYSEPAAPVVQYEHTVVATHRGAIVVTLPG</sequence>